<feature type="domain" description="ABC3 transporter permease C-terminal" evidence="6">
    <location>
        <begin position="300"/>
        <end position="414"/>
    </location>
</feature>
<evidence type="ECO:0000259" key="6">
    <source>
        <dbReference type="Pfam" id="PF02687"/>
    </source>
</evidence>
<dbReference type="InterPro" id="IPR003838">
    <property type="entry name" value="ABC3_permease_C"/>
</dbReference>
<dbReference type="RefSeq" id="WP_083642899.1">
    <property type="nucleotide sequence ID" value="NZ_AMRU01000008.1"/>
</dbReference>
<dbReference type="EMBL" id="CP016359">
    <property type="protein sequence ID" value="APU67074.1"/>
    <property type="molecule type" value="Genomic_DNA"/>
</dbReference>
<organism evidence="8 9">
    <name type="scientific">Christiangramia flava JLT2011</name>
    <dbReference type="NCBI Taxonomy" id="1229726"/>
    <lineage>
        <taxon>Bacteria</taxon>
        <taxon>Pseudomonadati</taxon>
        <taxon>Bacteroidota</taxon>
        <taxon>Flavobacteriia</taxon>
        <taxon>Flavobacteriales</taxon>
        <taxon>Flavobacteriaceae</taxon>
        <taxon>Christiangramia</taxon>
    </lineage>
</organism>
<evidence type="ECO:0000256" key="1">
    <source>
        <dbReference type="ARBA" id="ARBA00004651"/>
    </source>
</evidence>
<protein>
    <submittedName>
        <fullName evidence="8">Uncharacterized protein</fullName>
    </submittedName>
</protein>
<gene>
    <name evidence="8" type="ORF">GRFL_0350</name>
</gene>
<feature type="domain" description="MacB-like periplasmic core" evidence="7">
    <location>
        <begin position="20"/>
        <end position="239"/>
    </location>
</feature>
<evidence type="ECO:0000256" key="2">
    <source>
        <dbReference type="ARBA" id="ARBA00022475"/>
    </source>
</evidence>
<evidence type="ECO:0000313" key="8">
    <source>
        <dbReference type="EMBL" id="APU67074.1"/>
    </source>
</evidence>
<evidence type="ECO:0000259" key="7">
    <source>
        <dbReference type="Pfam" id="PF12704"/>
    </source>
</evidence>
<accession>A0A1L7I1K3</accession>
<keyword evidence="3" id="KW-0812">Transmembrane</keyword>
<dbReference type="InterPro" id="IPR050250">
    <property type="entry name" value="Macrolide_Exporter_MacB"/>
</dbReference>
<proteinExistence type="predicted"/>
<evidence type="ECO:0000313" key="9">
    <source>
        <dbReference type="Proteomes" id="UP000186230"/>
    </source>
</evidence>
<feature type="domain" description="ABC3 transporter permease C-terminal" evidence="6">
    <location>
        <begin position="687"/>
        <end position="793"/>
    </location>
</feature>
<dbReference type="STRING" id="1229726.GRFL_0350"/>
<keyword evidence="9" id="KW-1185">Reference proteome</keyword>
<dbReference type="KEGG" id="gfl:GRFL_0350"/>
<dbReference type="Pfam" id="PF12704">
    <property type="entry name" value="MacB_PCD"/>
    <property type="match status" value="2"/>
</dbReference>
<dbReference type="Proteomes" id="UP000186230">
    <property type="component" value="Chromosome"/>
</dbReference>
<sequence length="805" mass="90844">MFKNYLIIAWRNLRKEKTFTFLNVFGLSVAFGTAILLSMYALFELSYDRFHENSDSIYQVYQTEHNRNGAQLSISKPIPFAPALKEEVPGVEKITRFNGGTALLTHGEKQLRMSAVFVDPEFFSIFSFPVIEGSMKPVSENAEIAMTEKAAEKLFGKENPIGKTVSIFIDEQEKAFQVTSIIQDIPDESSLNFEVALNFKSQSQRAYGRNIDRWDNSNHEVYLQLSEGTIPEKFEKATRDFTARHYEGYLADARRDGVQPDANGQYLQQRLLPITDYRFASEKDGVAVVNRIYPYLVLGIAFLILFIASVNFINMNIAKSSQRLREIGMRKTLGAGKNQLFLQFWGESLLVFLGALLLGLLLANLLLEPFQTLFNTRASFKNVISFRNIFGFVAAISFITFIAGGYPALLLSKLGTLKALKGKLNLDGGQRLRNSLIIVQFCIAILLISGTLVLWNQLEFMRNKDLGFNKEQVITFPLNGKQDDFRNLQLLRNELTGKPAIRSISAANTNLGRGRDHTTSTSVMTFDHHNKTVRTNVMTVDHDYAETVGLEILQGRSFDRSHATDSLSLVINEAMARELGGENILEETIYLEDSIRFSVIGIVKDYNFQDLDREIEPLTIFLNPQWNMRYAYIKVAPGNLNAAYDQVKLAWNKIEPNAEFLGSYLDENIDRTLSRERSMMTMITSGSIIAIILSCVGLFAISLLVVSQKRKEIGIRKVVGASVGNITVLLTSSFLKLVGIAFLIATPFAWYFSGKWLENYPYRIELNVWIFLISGLIAFGIAIFTISFRTLRAALQNPVKSLRTE</sequence>
<dbReference type="PANTHER" id="PTHR30572:SF18">
    <property type="entry name" value="ABC-TYPE MACROLIDE FAMILY EXPORT SYSTEM PERMEASE COMPONENT 2"/>
    <property type="match status" value="1"/>
</dbReference>
<dbReference type="PANTHER" id="PTHR30572">
    <property type="entry name" value="MEMBRANE COMPONENT OF TRANSPORTER-RELATED"/>
    <property type="match status" value="1"/>
</dbReference>
<dbReference type="OrthoDB" id="8740261at2"/>
<reference evidence="8 9" key="1">
    <citation type="submission" date="2016-07" db="EMBL/GenBank/DDBJ databases">
        <title>Multi-omics approach to identify versatile polysaccharide utilization systems of a marine flavobacterium Gramella flava.</title>
        <authorList>
            <person name="Tang K."/>
        </authorList>
    </citation>
    <scope>NUCLEOTIDE SEQUENCE [LARGE SCALE GENOMIC DNA]</scope>
    <source>
        <strain evidence="8 9">JLT2011</strain>
    </source>
</reference>
<dbReference type="Pfam" id="PF02687">
    <property type="entry name" value="FtsX"/>
    <property type="match status" value="2"/>
</dbReference>
<evidence type="ECO:0000256" key="5">
    <source>
        <dbReference type="ARBA" id="ARBA00023136"/>
    </source>
</evidence>
<comment type="subcellular location">
    <subcellularLocation>
        <location evidence="1">Cell membrane</location>
        <topology evidence="1">Multi-pass membrane protein</topology>
    </subcellularLocation>
</comment>
<keyword evidence="5" id="KW-0472">Membrane</keyword>
<evidence type="ECO:0000256" key="3">
    <source>
        <dbReference type="ARBA" id="ARBA00022692"/>
    </source>
</evidence>
<name>A0A1L7I1K3_9FLAO</name>
<dbReference type="AlphaFoldDB" id="A0A1L7I1K3"/>
<feature type="domain" description="MacB-like periplasmic core" evidence="7">
    <location>
        <begin position="523"/>
        <end position="642"/>
    </location>
</feature>
<evidence type="ECO:0000256" key="4">
    <source>
        <dbReference type="ARBA" id="ARBA00022989"/>
    </source>
</evidence>
<keyword evidence="2" id="KW-1003">Cell membrane</keyword>
<dbReference type="InterPro" id="IPR025857">
    <property type="entry name" value="MacB_PCD"/>
</dbReference>
<dbReference type="GO" id="GO:0005886">
    <property type="term" value="C:plasma membrane"/>
    <property type="evidence" value="ECO:0007669"/>
    <property type="project" value="UniProtKB-SubCell"/>
</dbReference>
<keyword evidence="4" id="KW-1133">Transmembrane helix</keyword>
<dbReference type="GO" id="GO:0022857">
    <property type="term" value="F:transmembrane transporter activity"/>
    <property type="evidence" value="ECO:0007669"/>
    <property type="project" value="TreeGrafter"/>
</dbReference>